<name>A0AAV3U9U4_9ALTE</name>
<dbReference type="EC" id="2.7.13.3" evidence="4"/>
<dbReference type="PANTHER" id="PTHR43065:SF10">
    <property type="entry name" value="PEROXIDE STRESS-ACTIVATED HISTIDINE KINASE MAK3"/>
    <property type="match status" value="1"/>
</dbReference>
<organism evidence="16 17">
    <name type="scientific">Halioxenophilus aromaticivorans</name>
    <dbReference type="NCBI Taxonomy" id="1306992"/>
    <lineage>
        <taxon>Bacteria</taxon>
        <taxon>Pseudomonadati</taxon>
        <taxon>Pseudomonadota</taxon>
        <taxon>Gammaproteobacteria</taxon>
        <taxon>Alteromonadales</taxon>
        <taxon>Alteromonadaceae</taxon>
        <taxon>Halioxenophilus</taxon>
    </lineage>
</organism>
<dbReference type="InterPro" id="IPR004358">
    <property type="entry name" value="Sig_transdc_His_kin-like_C"/>
</dbReference>
<evidence type="ECO:0000256" key="4">
    <source>
        <dbReference type="ARBA" id="ARBA00012438"/>
    </source>
</evidence>
<comment type="caution">
    <text evidence="16">The sequence shown here is derived from an EMBL/GenBank/DDBJ whole genome shotgun (WGS) entry which is preliminary data.</text>
</comment>
<dbReference type="Pfam" id="PF08448">
    <property type="entry name" value="PAS_4"/>
    <property type="match status" value="1"/>
</dbReference>
<feature type="transmembrane region" description="Helical" evidence="14">
    <location>
        <begin position="71"/>
        <end position="95"/>
    </location>
</feature>
<dbReference type="Gene3D" id="3.30.450.20">
    <property type="entry name" value="PAS domain"/>
    <property type="match status" value="1"/>
</dbReference>
<feature type="transmembrane region" description="Helical" evidence="14">
    <location>
        <begin position="404"/>
        <end position="424"/>
    </location>
</feature>
<keyword evidence="9 16" id="KW-0418">Kinase</keyword>
<evidence type="ECO:0000256" key="13">
    <source>
        <dbReference type="ARBA" id="ARBA00023136"/>
    </source>
</evidence>
<dbReference type="Pfam" id="PF02518">
    <property type="entry name" value="HATPase_c"/>
    <property type="match status" value="1"/>
</dbReference>
<evidence type="ECO:0000256" key="5">
    <source>
        <dbReference type="ARBA" id="ARBA00022553"/>
    </source>
</evidence>
<dbReference type="InterPro" id="IPR005467">
    <property type="entry name" value="His_kinase_dom"/>
</dbReference>
<evidence type="ECO:0000256" key="1">
    <source>
        <dbReference type="ARBA" id="ARBA00000085"/>
    </source>
</evidence>
<feature type="transmembrane region" description="Helical" evidence="14">
    <location>
        <begin position="282"/>
        <end position="303"/>
    </location>
</feature>
<feature type="transmembrane region" description="Helical" evidence="14">
    <location>
        <begin position="323"/>
        <end position="353"/>
    </location>
</feature>
<dbReference type="GO" id="GO:0000155">
    <property type="term" value="F:phosphorelay sensor kinase activity"/>
    <property type="evidence" value="ECO:0007669"/>
    <property type="project" value="InterPro"/>
</dbReference>
<dbReference type="CDD" id="cd00082">
    <property type="entry name" value="HisKA"/>
    <property type="match status" value="1"/>
</dbReference>
<dbReference type="Gene3D" id="3.30.565.10">
    <property type="entry name" value="Histidine kinase-like ATPase, C-terminal domain"/>
    <property type="match status" value="1"/>
</dbReference>
<dbReference type="Proteomes" id="UP001409585">
    <property type="component" value="Unassembled WGS sequence"/>
</dbReference>
<keyword evidence="17" id="KW-1185">Reference proteome</keyword>
<dbReference type="PROSITE" id="PS50109">
    <property type="entry name" value="HIS_KIN"/>
    <property type="match status" value="1"/>
</dbReference>
<keyword evidence="12" id="KW-0902">Two-component regulatory system</keyword>
<dbReference type="SMART" id="SM00388">
    <property type="entry name" value="HisKA"/>
    <property type="match status" value="1"/>
</dbReference>
<keyword evidence="11 14" id="KW-1133">Transmembrane helix</keyword>
<gene>
    <name evidence="16" type="primary">cbrA</name>
    <name evidence="16" type="ORF">GCM10025791_43650</name>
</gene>
<feature type="transmembrane region" description="Helical" evidence="14">
    <location>
        <begin position="162"/>
        <end position="180"/>
    </location>
</feature>
<feature type="transmembrane region" description="Helical" evidence="14">
    <location>
        <begin position="192"/>
        <end position="215"/>
    </location>
</feature>
<comment type="catalytic activity">
    <reaction evidence="1">
        <text>ATP + protein L-histidine = ADP + protein N-phospho-L-histidine.</text>
        <dbReference type="EC" id="2.7.13.3"/>
    </reaction>
</comment>
<evidence type="ECO:0000256" key="11">
    <source>
        <dbReference type="ARBA" id="ARBA00022989"/>
    </source>
</evidence>
<dbReference type="InterPro" id="IPR035965">
    <property type="entry name" value="PAS-like_dom_sf"/>
</dbReference>
<feature type="transmembrane region" description="Helical" evidence="14">
    <location>
        <begin position="374"/>
        <end position="392"/>
    </location>
</feature>
<dbReference type="GO" id="GO:0022857">
    <property type="term" value="F:transmembrane transporter activity"/>
    <property type="evidence" value="ECO:0007669"/>
    <property type="project" value="InterPro"/>
</dbReference>
<evidence type="ECO:0000256" key="2">
    <source>
        <dbReference type="ARBA" id="ARBA00004141"/>
    </source>
</evidence>
<evidence type="ECO:0000313" key="17">
    <source>
        <dbReference type="Proteomes" id="UP001409585"/>
    </source>
</evidence>
<evidence type="ECO:0000256" key="8">
    <source>
        <dbReference type="ARBA" id="ARBA00022741"/>
    </source>
</evidence>
<dbReference type="InterPro" id="IPR013656">
    <property type="entry name" value="PAS_4"/>
</dbReference>
<evidence type="ECO:0000256" key="9">
    <source>
        <dbReference type="ARBA" id="ARBA00022777"/>
    </source>
</evidence>
<dbReference type="PANTHER" id="PTHR43065">
    <property type="entry name" value="SENSOR HISTIDINE KINASE"/>
    <property type="match status" value="1"/>
</dbReference>
<dbReference type="InterPro" id="IPR036097">
    <property type="entry name" value="HisK_dim/P_sf"/>
</dbReference>
<evidence type="ECO:0000256" key="3">
    <source>
        <dbReference type="ARBA" id="ARBA00006434"/>
    </source>
</evidence>
<dbReference type="NCBIfam" id="TIGR00229">
    <property type="entry name" value="sensory_box"/>
    <property type="match status" value="1"/>
</dbReference>
<evidence type="ECO:0000256" key="12">
    <source>
        <dbReference type="ARBA" id="ARBA00023012"/>
    </source>
</evidence>
<keyword evidence="8" id="KW-0547">Nucleotide-binding</keyword>
<dbReference type="Gene3D" id="1.10.287.130">
    <property type="match status" value="1"/>
</dbReference>
<dbReference type="Gene3D" id="1.20.1730.10">
    <property type="entry name" value="Sodium/glucose cotransporter"/>
    <property type="match status" value="1"/>
</dbReference>
<feature type="transmembrane region" description="Helical" evidence="14">
    <location>
        <begin position="115"/>
        <end position="136"/>
    </location>
</feature>
<dbReference type="InterPro" id="IPR003661">
    <property type="entry name" value="HisK_dim/P_dom"/>
</dbReference>
<sequence>MMTFELSTIVLVVVAYVLVTFGIATLTNRGWLPDSFINHPVTYILSLGVFASTWAYYGVVDLAYQYGYGALTYYIGIVALFLFAPVALTPIAQLVQRFKIPSVADLLVFRYHSQLVGSVVTLCMMAAVMPLVAMQIQAVAESLSILTNYTPEKSSHFDFEKMFALGYCLLLLVFGLLFGASREKQRGLVMALAFESLIKILAITAVGLFAVFQVFGSLDGIDQWLAQNPDQQKLLYTALSDNSTHTLLLVFIATAVAMPHLFQSSVVDVPVARSMRFASWAFPLFLFCMAAPILPILWAGFALDVPLPVQYYTLGVPFVSEQPGLTMLAFIGGLSAATGAIISITMAGTVMVLNHWLLPMSRLGQKRDLRRRIVWLRRTTMGGILAAAYLFYLITGGDHRLMELALTTFVAMLQFLPAIIAVTYWSRANRFGLLAGMCAGATVWFWCLLLPVMFEVSQVSLPFWGTVALGIDAWNSIALVSLALNIGLFVLVSMNTEQNAEEQFSASLCTEAEIAQPVRVILDVHSCDEIKERLSRSLGATLAEIQVNKAAEELGYSFSERRPYSLRRIRNRLETNLSSMMGRSVASEIIDRHLPYRLPSQAGNTDINLMESRLHRYRDRLTGMAAELDSLRLYHRNTIYELPMAVCSLGSDLEVITWNRSMEELTSIQSGDVAGAHLSDLSSPWRELIIDFTDSEERHLHGQLVKVDGKERFFSLHKSPLHTPKAIGEEDGQVILIEEITELKLLEQELTHSERLASIGRLSAGVAHEIGNPVTGIACLAQNLKYDSDAPEVLETAEQILSQTHRISSIVHSLVTFSHSGSHNPRQCSAVEVQSFVSEAIALLSLQKDDVQVTYQSFVPAHLRVMGDTQKLIQVFINLLSNARDASEDGDTVVIEAEAEAGEVAISVSDQGSGIDPDHIDQIIEPFFTTKEPGKGTGLGLAMVYSIIDEHDGSIRVESPLDKQSQTGTRFIITLPEGVEPSPE</sequence>
<dbReference type="PRINTS" id="PR00344">
    <property type="entry name" value="BCTRLSENSOR"/>
</dbReference>
<evidence type="ECO:0000256" key="14">
    <source>
        <dbReference type="SAM" id="Phobius"/>
    </source>
</evidence>
<keyword evidence="6" id="KW-0808">Transferase</keyword>
<dbReference type="SUPFAM" id="SSF55785">
    <property type="entry name" value="PYP-like sensor domain (PAS domain)"/>
    <property type="match status" value="1"/>
</dbReference>
<dbReference type="SUPFAM" id="SSF47384">
    <property type="entry name" value="Homodimeric domain of signal transducing histidine kinase"/>
    <property type="match status" value="1"/>
</dbReference>
<keyword evidence="7 14" id="KW-0812">Transmembrane</keyword>
<dbReference type="GO" id="GO:0016020">
    <property type="term" value="C:membrane"/>
    <property type="evidence" value="ECO:0007669"/>
    <property type="project" value="UniProtKB-SubCell"/>
</dbReference>
<dbReference type="Pfam" id="PF00512">
    <property type="entry name" value="HisKA"/>
    <property type="match status" value="1"/>
</dbReference>
<protein>
    <recommendedName>
        <fullName evidence="4">histidine kinase</fullName>
        <ecNumber evidence="4">2.7.13.3</ecNumber>
    </recommendedName>
</protein>
<evidence type="ECO:0000256" key="6">
    <source>
        <dbReference type="ARBA" id="ARBA00022679"/>
    </source>
</evidence>
<dbReference type="InterPro" id="IPR003594">
    <property type="entry name" value="HATPase_dom"/>
</dbReference>
<feature type="domain" description="Histidine kinase" evidence="15">
    <location>
        <begin position="765"/>
        <end position="979"/>
    </location>
</feature>
<keyword evidence="13 14" id="KW-0472">Membrane</keyword>
<evidence type="ECO:0000259" key="15">
    <source>
        <dbReference type="PROSITE" id="PS50109"/>
    </source>
</evidence>
<dbReference type="PROSITE" id="PS50283">
    <property type="entry name" value="NA_SOLUT_SYMP_3"/>
    <property type="match status" value="1"/>
</dbReference>
<dbReference type="AlphaFoldDB" id="A0AAV3U9U4"/>
<dbReference type="EMBL" id="BAABLX010000076">
    <property type="protein sequence ID" value="GAA4958312.1"/>
    <property type="molecule type" value="Genomic_DNA"/>
</dbReference>
<reference evidence="17" key="1">
    <citation type="journal article" date="2019" name="Int. J. Syst. Evol. Microbiol.">
        <title>The Global Catalogue of Microorganisms (GCM) 10K type strain sequencing project: providing services to taxonomists for standard genome sequencing and annotation.</title>
        <authorList>
            <consortium name="The Broad Institute Genomics Platform"/>
            <consortium name="The Broad Institute Genome Sequencing Center for Infectious Disease"/>
            <person name="Wu L."/>
            <person name="Ma J."/>
        </authorList>
    </citation>
    <scope>NUCLEOTIDE SEQUENCE [LARGE SCALE GENOMIC DNA]</scope>
    <source>
        <strain evidence="17">JCM 19134</strain>
    </source>
</reference>
<keyword evidence="5" id="KW-0597">Phosphoprotein</keyword>
<dbReference type="InterPro" id="IPR038377">
    <property type="entry name" value="Na/Glc_symporter_sf"/>
</dbReference>
<feature type="transmembrane region" description="Helical" evidence="14">
    <location>
        <begin position="40"/>
        <end position="59"/>
    </location>
</feature>
<accession>A0AAV3U9U4</accession>
<feature type="transmembrane region" description="Helical" evidence="14">
    <location>
        <begin position="6"/>
        <end position="28"/>
    </location>
</feature>
<feature type="transmembrane region" description="Helical" evidence="14">
    <location>
        <begin position="244"/>
        <end position="262"/>
    </location>
</feature>
<dbReference type="InterPro" id="IPR001734">
    <property type="entry name" value="Na/solute_symporter"/>
</dbReference>
<dbReference type="SUPFAM" id="SSF55874">
    <property type="entry name" value="ATPase domain of HSP90 chaperone/DNA topoisomerase II/histidine kinase"/>
    <property type="match status" value="1"/>
</dbReference>
<dbReference type="SMART" id="SM00387">
    <property type="entry name" value="HATPase_c"/>
    <property type="match status" value="1"/>
</dbReference>
<proteinExistence type="inferred from homology"/>
<feature type="transmembrane region" description="Helical" evidence="14">
    <location>
        <begin position="431"/>
        <end position="453"/>
    </location>
</feature>
<comment type="subcellular location">
    <subcellularLocation>
        <location evidence="2">Membrane</location>
        <topology evidence="2">Multi-pass membrane protein</topology>
    </subcellularLocation>
</comment>
<dbReference type="RefSeq" id="WP_345427315.1">
    <property type="nucleotide sequence ID" value="NZ_AP031496.1"/>
</dbReference>
<comment type="similarity">
    <text evidence="3">Belongs to the sodium:solute symporter (SSF) (TC 2.A.21) family.</text>
</comment>
<keyword evidence="10" id="KW-0067">ATP-binding</keyword>
<evidence type="ECO:0000313" key="16">
    <source>
        <dbReference type="EMBL" id="GAA4958312.1"/>
    </source>
</evidence>
<dbReference type="InterPro" id="IPR000014">
    <property type="entry name" value="PAS"/>
</dbReference>
<dbReference type="GO" id="GO:0005524">
    <property type="term" value="F:ATP binding"/>
    <property type="evidence" value="ECO:0007669"/>
    <property type="project" value="UniProtKB-KW"/>
</dbReference>
<dbReference type="InterPro" id="IPR036890">
    <property type="entry name" value="HATPase_C_sf"/>
</dbReference>
<evidence type="ECO:0000256" key="10">
    <source>
        <dbReference type="ARBA" id="ARBA00022840"/>
    </source>
</evidence>
<evidence type="ECO:0000256" key="7">
    <source>
        <dbReference type="ARBA" id="ARBA00022692"/>
    </source>
</evidence>